<dbReference type="PANTHER" id="PTHR46060">
    <property type="entry name" value="MARINER MOS1 TRANSPOSASE-LIKE PROTEIN"/>
    <property type="match status" value="1"/>
</dbReference>
<accession>A0ABQ8SCS6</accession>
<proteinExistence type="predicted"/>
<reference evidence="1 2" key="1">
    <citation type="journal article" date="2022" name="Allergy">
        <title>Genome assembly and annotation of Periplaneta americana reveal a comprehensive cockroach allergen profile.</title>
        <authorList>
            <person name="Wang L."/>
            <person name="Xiong Q."/>
            <person name="Saelim N."/>
            <person name="Wang L."/>
            <person name="Nong W."/>
            <person name="Wan A.T."/>
            <person name="Shi M."/>
            <person name="Liu X."/>
            <person name="Cao Q."/>
            <person name="Hui J.H.L."/>
            <person name="Sookrung N."/>
            <person name="Leung T.F."/>
            <person name="Tungtrongchitr A."/>
            <person name="Tsui S.K.W."/>
        </authorList>
    </citation>
    <scope>NUCLEOTIDE SEQUENCE [LARGE SCALE GENOMIC DNA]</scope>
    <source>
        <strain evidence="1">PWHHKU_190912</strain>
    </source>
</reference>
<dbReference type="Gene3D" id="3.30.420.10">
    <property type="entry name" value="Ribonuclease H-like superfamily/Ribonuclease H"/>
    <property type="match status" value="1"/>
</dbReference>
<organism evidence="1 2">
    <name type="scientific">Periplaneta americana</name>
    <name type="common">American cockroach</name>
    <name type="synonym">Blatta americana</name>
    <dbReference type="NCBI Taxonomy" id="6978"/>
    <lineage>
        <taxon>Eukaryota</taxon>
        <taxon>Metazoa</taxon>
        <taxon>Ecdysozoa</taxon>
        <taxon>Arthropoda</taxon>
        <taxon>Hexapoda</taxon>
        <taxon>Insecta</taxon>
        <taxon>Pterygota</taxon>
        <taxon>Neoptera</taxon>
        <taxon>Polyneoptera</taxon>
        <taxon>Dictyoptera</taxon>
        <taxon>Blattodea</taxon>
        <taxon>Blattoidea</taxon>
        <taxon>Blattidae</taxon>
        <taxon>Blattinae</taxon>
        <taxon>Periplaneta</taxon>
    </lineage>
</organism>
<protein>
    <recommendedName>
        <fullName evidence="3">Histone-lysine N-methyltransferase SETMAR</fullName>
    </recommendedName>
</protein>
<dbReference type="PANTHER" id="PTHR46060:SF1">
    <property type="entry name" value="MARINER MOS1 TRANSPOSASE-LIKE PROTEIN"/>
    <property type="match status" value="1"/>
</dbReference>
<dbReference type="InterPro" id="IPR036397">
    <property type="entry name" value="RNaseH_sf"/>
</dbReference>
<gene>
    <name evidence="1" type="ORF">ANN_20480</name>
</gene>
<comment type="caution">
    <text evidence="1">The sequence shown here is derived from an EMBL/GenBank/DDBJ whole genome shotgun (WGS) entry which is preliminary data.</text>
</comment>
<sequence length="579" mass="65956">MKLHEAHPETGQVPPGASSVAIVVRNGSSYSFSRHRIAPIEIHQQLCQVYGPNIMKRSGRPSLINDDRVGLVRQCIMENRRFTITELSSHFPQISRSLLHEIVTKHLCSKKCVRGAALTFLQRYHDDGDEFLDRIVTGDDTWISHFTPETKHQSMHWRHSGFPVRTKFKQSCRVETVNADRYCETLRKLQRAIQNKRRGMLTAGVVLLHDNARPHTAWRTAAVLTEFGWELFDHPPYNPDLAPSDFHVFLHLKKFLSSGERFGNDEELKTSVTRWFHSQFTGGRLLRQRDTKATKGNIEGGGFDPVLWIEFGVAQWSERLNASYEVYEEVGCVSSDGSTRRADIIIIDRQKDKDVILDPTIRFEMHEQQPQELPASTLGALLHQPARESCRILFVFKGGALWFVPAELCVVYLAGLRAATSVDVETGRLKPLPMSWGPVHTVNFYEIRGIIQLHHRPYCEIRIARTPARRSTRGKRNIHEPSISFYKDKYHLEPIVITGLMIGARGTIPRFLVNFCLLRASESYSLDDCNRVMLLDTILKLESMNRISFNSCSENNDFTAATEELAVLSNASITSIILP</sequence>
<evidence type="ECO:0008006" key="3">
    <source>
        <dbReference type="Google" id="ProtNLM"/>
    </source>
</evidence>
<evidence type="ECO:0000313" key="2">
    <source>
        <dbReference type="Proteomes" id="UP001148838"/>
    </source>
</evidence>
<name>A0ABQ8SCS6_PERAM</name>
<dbReference type="Proteomes" id="UP001148838">
    <property type="component" value="Unassembled WGS sequence"/>
</dbReference>
<keyword evidence="2" id="KW-1185">Reference proteome</keyword>
<dbReference type="EMBL" id="JAJSOF020000029">
    <property type="protein sequence ID" value="KAJ4431874.1"/>
    <property type="molecule type" value="Genomic_DNA"/>
</dbReference>
<evidence type="ECO:0000313" key="1">
    <source>
        <dbReference type="EMBL" id="KAJ4431874.1"/>
    </source>
</evidence>
<dbReference type="InterPro" id="IPR052709">
    <property type="entry name" value="Transposase-MT_Hybrid"/>
</dbReference>